<dbReference type="EMBL" id="JAYJLD010000007">
    <property type="protein sequence ID" value="MEB3101318.1"/>
    <property type="molecule type" value="Genomic_DNA"/>
</dbReference>
<gene>
    <name evidence="1" type="ORF">VF724_06530</name>
</gene>
<organism evidence="1 2">
    <name type="scientific">Ferviditalea candida</name>
    <dbReference type="NCBI Taxonomy" id="3108399"/>
    <lineage>
        <taxon>Bacteria</taxon>
        <taxon>Bacillati</taxon>
        <taxon>Bacillota</taxon>
        <taxon>Bacilli</taxon>
        <taxon>Bacillales</taxon>
        <taxon>Paenibacillaceae</taxon>
        <taxon>Ferviditalea</taxon>
    </lineage>
</organism>
<proteinExistence type="predicted"/>
<protein>
    <submittedName>
        <fullName evidence="1">Uncharacterized protein</fullName>
    </submittedName>
</protein>
<keyword evidence="2" id="KW-1185">Reference proteome</keyword>
<evidence type="ECO:0000313" key="1">
    <source>
        <dbReference type="EMBL" id="MEB3101318.1"/>
    </source>
</evidence>
<name>A0ABU5ZFN5_9BACL</name>
<sequence>MNNWLLLSLSSLLIGYLAGFSGSEHLLLAAAVPSLLLMIRAIYASFDAPCPEKG</sequence>
<evidence type="ECO:0000313" key="2">
    <source>
        <dbReference type="Proteomes" id="UP001310386"/>
    </source>
</evidence>
<dbReference type="RefSeq" id="WP_371753435.1">
    <property type="nucleotide sequence ID" value="NZ_JAYJLD010000007.1"/>
</dbReference>
<dbReference type="Proteomes" id="UP001310386">
    <property type="component" value="Unassembled WGS sequence"/>
</dbReference>
<reference evidence="1" key="1">
    <citation type="submission" date="2023-12" db="EMBL/GenBank/DDBJ databases">
        <title>Fervidustalea candida gen. nov., sp. nov., a novel member of the family Paenibacillaceae isolated from a geothermal area.</title>
        <authorList>
            <person name="Li W.-J."/>
            <person name="Jiao J.-Y."/>
            <person name="Chen Y."/>
        </authorList>
    </citation>
    <scope>NUCLEOTIDE SEQUENCE</scope>
    <source>
        <strain evidence="1">SYSU GA230002</strain>
    </source>
</reference>
<accession>A0ABU5ZFN5</accession>
<comment type="caution">
    <text evidence="1">The sequence shown here is derived from an EMBL/GenBank/DDBJ whole genome shotgun (WGS) entry which is preliminary data.</text>
</comment>